<comment type="caution">
    <text evidence="2">The sequence shown here is derived from an EMBL/GenBank/DDBJ whole genome shotgun (WGS) entry which is preliminary data.</text>
</comment>
<gene>
    <name evidence="2" type="ORF">F0361_08215</name>
</gene>
<keyword evidence="1" id="KW-0732">Signal</keyword>
<reference evidence="2 3" key="1">
    <citation type="submission" date="2019-09" db="EMBL/GenBank/DDBJ databases">
        <authorList>
            <person name="Khan S.A."/>
            <person name="Jeon C.O."/>
            <person name="Chun B.H."/>
            <person name="Jeong S.E."/>
        </authorList>
    </citation>
    <scope>NUCLEOTIDE SEQUENCE [LARGE SCALE GENOMIC DNA]</scope>
    <source>
        <strain evidence="2 3">KCTC 42508</strain>
    </source>
</reference>
<dbReference type="EMBL" id="VUOE01000001">
    <property type="protein sequence ID" value="KAA2219567.1"/>
    <property type="molecule type" value="Genomic_DNA"/>
</dbReference>
<dbReference type="Proteomes" id="UP000323188">
    <property type="component" value="Unassembled WGS sequence"/>
</dbReference>
<accession>A0A5B2TZ24</accession>
<proteinExistence type="predicted"/>
<sequence length="122" mass="14087">MKNNFYFLLISFLTFSMVHAKELDQNVEPIHSKVSKECELLDCRALSTPKLLINEGPSLIEVDYEVDLGFDPYLFLSPDFDPYFGMELNIDSLILMEDEDEVDLGFDTSLYLPKNFNPYLGM</sequence>
<feature type="chain" id="PRO_5022859051" evidence="1">
    <location>
        <begin position="21"/>
        <end position="122"/>
    </location>
</feature>
<organism evidence="2 3">
    <name type="scientific">Maribacter flavus</name>
    <dbReference type="NCBI Taxonomy" id="1658664"/>
    <lineage>
        <taxon>Bacteria</taxon>
        <taxon>Pseudomonadati</taxon>
        <taxon>Bacteroidota</taxon>
        <taxon>Flavobacteriia</taxon>
        <taxon>Flavobacteriales</taxon>
        <taxon>Flavobacteriaceae</taxon>
        <taxon>Maribacter</taxon>
    </lineage>
</organism>
<evidence type="ECO:0000256" key="1">
    <source>
        <dbReference type="SAM" id="SignalP"/>
    </source>
</evidence>
<evidence type="ECO:0000313" key="2">
    <source>
        <dbReference type="EMBL" id="KAA2219567.1"/>
    </source>
</evidence>
<dbReference type="RefSeq" id="WP_154917979.1">
    <property type="nucleotide sequence ID" value="NZ_VUOE01000001.1"/>
</dbReference>
<feature type="signal peptide" evidence="1">
    <location>
        <begin position="1"/>
        <end position="20"/>
    </location>
</feature>
<protein>
    <submittedName>
        <fullName evidence="2">Uncharacterized protein</fullName>
    </submittedName>
</protein>
<name>A0A5B2TZ24_9FLAO</name>
<dbReference type="AlphaFoldDB" id="A0A5B2TZ24"/>
<evidence type="ECO:0000313" key="3">
    <source>
        <dbReference type="Proteomes" id="UP000323188"/>
    </source>
</evidence>